<dbReference type="Proteomes" id="UP000324222">
    <property type="component" value="Unassembled WGS sequence"/>
</dbReference>
<organism evidence="2 3">
    <name type="scientific">Portunus trituberculatus</name>
    <name type="common">Swimming crab</name>
    <name type="synonym">Neptunus trituberculatus</name>
    <dbReference type="NCBI Taxonomy" id="210409"/>
    <lineage>
        <taxon>Eukaryota</taxon>
        <taxon>Metazoa</taxon>
        <taxon>Ecdysozoa</taxon>
        <taxon>Arthropoda</taxon>
        <taxon>Crustacea</taxon>
        <taxon>Multicrustacea</taxon>
        <taxon>Malacostraca</taxon>
        <taxon>Eumalacostraca</taxon>
        <taxon>Eucarida</taxon>
        <taxon>Decapoda</taxon>
        <taxon>Pleocyemata</taxon>
        <taxon>Brachyura</taxon>
        <taxon>Eubrachyura</taxon>
        <taxon>Portunoidea</taxon>
        <taxon>Portunidae</taxon>
        <taxon>Portuninae</taxon>
        <taxon>Portunus</taxon>
    </lineage>
</organism>
<evidence type="ECO:0000256" key="1">
    <source>
        <dbReference type="SAM" id="Coils"/>
    </source>
</evidence>
<dbReference type="EMBL" id="VSRR010001380">
    <property type="protein sequence ID" value="MPC24825.1"/>
    <property type="molecule type" value="Genomic_DNA"/>
</dbReference>
<reference evidence="2 3" key="1">
    <citation type="submission" date="2019-05" db="EMBL/GenBank/DDBJ databases">
        <title>Another draft genome of Portunus trituberculatus and its Hox gene families provides insights of decapod evolution.</title>
        <authorList>
            <person name="Jeong J.-H."/>
            <person name="Song I."/>
            <person name="Kim S."/>
            <person name="Choi T."/>
            <person name="Kim D."/>
            <person name="Ryu S."/>
            <person name="Kim W."/>
        </authorList>
    </citation>
    <scope>NUCLEOTIDE SEQUENCE [LARGE SCALE GENOMIC DNA]</scope>
    <source>
        <tissue evidence="2">Muscle</tissue>
    </source>
</reference>
<protein>
    <submittedName>
        <fullName evidence="2">Uncharacterized protein</fullName>
    </submittedName>
</protein>
<sequence length="153" mass="16742">MEPSCYCGIMGALGAKESPSTGVQMLAIAPGAVAAVPNPPSASSPSSTYSSSCIPPLVSYLLLDVKSSMALLSLLILPYKVFFLEMSATPPAQALVNPTQGIKETEEQDREFQKNLKERIRRVEENEARLIVENEELKKELAKYKKQLEEGRI</sequence>
<dbReference type="AlphaFoldDB" id="A0A5B7DU47"/>
<evidence type="ECO:0000313" key="2">
    <source>
        <dbReference type="EMBL" id="MPC24825.1"/>
    </source>
</evidence>
<name>A0A5B7DU47_PORTR</name>
<evidence type="ECO:0000313" key="3">
    <source>
        <dbReference type="Proteomes" id="UP000324222"/>
    </source>
</evidence>
<gene>
    <name evidence="2" type="ORF">E2C01_017919</name>
</gene>
<feature type="coiled-coil region" evidence="1">
    <location>
        <begin position="113"/>
        <end position="147"/>
    </location>
</feature>
<keyword evidence="3" id="KW-1185">Reference proteome</keyword>
<keyword evidence="1" id="KW-0175">Coiled coil</keyword>
<proteinExistence type="predicted"/>
<comment type="caution">
    <text evidence="2">The sequence shown here is derived from an EMBL/GenBank/DDBJ whole genome shotgun (WGS) entry which is preliminary data.</text>
</comment>
<accession>A0A5B7DU47</accession>